<name>A0AAE1NMJ2_9EUCA</name>
<evidence type="ECO:0000313" key="2">
    <source>
        <dbReference type="EMBL" id="KAK4291824.1"/>
    </source>
</evidence>
<protein>
    <submittedName>
        <fullName evidence="2">Uncharacterized protein</fullName>
    </submittedName>
</protein>
<evidence type="ECO:0000313" key="3">
    <source>
        <dbReference type="Proteomes" id="UP001292094"/>
    </source>
</evidence>
<comment type="caution">
    <text evidence="2">The sequence shown here is derived from an EMBL/GenBank/DDBJ whole genome shotgun (WGS) entry which is preliminary data.</text>
</comment>
<dbReference type="Proteomes" id="UP001292094">
    <property type="component" value="Unassembled WGS sequence"/>
</dbReference>
<keyword evidence="3" id="KW-1185">Reference proteome</keyword>
<proteinExistence type="predicted"/>
<reference evidence="2" key="1">
    <citation type="submission" date="2023-11" db="EMBL/GenBank/DDBJ databases">
        <title>Genome assemblies of two species of porcelain crab, Petrolisthes cinctipes and Petrolisthes manimaculis (Anomura: Porcellanidae).</title>
        <authorList>
            <person name="Angst P."/>
        </authorList>
    </citation>
    <scope>NUCLEOTIDE SEQUENCE</scope>
    <source>
        <strain evidence="2">PB745_02</strain>
        <tissue evidence="2">Gill</tissue>
    </source>
</reference>
<feature type="region of interest" description="Disordered" evidence="1">
    <location>
        <begin position="1"/>
        <end position="20"/>
    </location>
</feature>
<gene>
    <name evidence="2" type="ORF">Pmani_035369</name>
</gene>
<dbReference type="EMBL" id="JAWZYT010005032">
    <property type="protein sequence ID" value="KAK4291824.1"/>
    <property type="molecule type" value="Genomic_DNA"/>
</dbReference>
<feature type="compositionally biased region" description="Basic and acidic residues" evidence="1">
    <location>
        <begin position="1"/>
        <end position="15"/>
    </location>
</feature>
<organism evidence="2 3">
    <name type="scientific">Petrolisthes manimaculis</name>
    <dbReference type="NCBI Taxonomy" id="1843537"/>
    <lineage>
        <taxon>Eukaryota</taxon>
        <taxon>Metazoa</taxon>
        <taxon>Ecdysozoa</taxon>
        <taxon>Arthropoda</taxon>
        <taxon>Crustacea</taxon>
        <taxon>Multicrustacea</taxon>
        <taxon>Malacostraca</taxon>
        <taxon>Eumalacostraca</taxon>
        <taxon>Eucarida</taxon>
        <taxon>Decapoda</taxon>
        <taxon>Pleocyemata</taxon>
        <taxon>Anomura</taxon>
        <taxon>Galatheoidea</taxon>
        <taxon>Porcellanidae</taxon>
        <taxon>Petrolisthes</taxon>
    </lineage>
</organism>
<evidence type="ECO:0000256" key="1">
    <source>
        <dbReference type="SAM" id="MobiDB-lite"/>
    </source>
</evidence>
<dbReference type="AlphaFoldDB" id="A0AAE1NMJ2"/>
<sequence>MLKWRYDSTTRDKQDRKRRRPRSLMECGCLSLTLHLSNLTPFIPSFTLPLLTRLPSVAPHLTSPHLLASYLPVFDLSSPFT</sequence>
<accession>A0AAE1NMJ2</accession>